<keyword evidence="2" id="KW-0378">Hydrolase</keyword>
<dbReference type="InterPro" id="IPR001650">
    <property type="entry name" value="Helicase_C-like"/>
</dbReference>
<feature type="compositionally biased region" description="Acidic residues" evidence="4">
    <location>
        <begin position="60"/>
        <end position="87"/>
    </location>
</feature>
<proteinExistence type="predicted"/>
<dbReference type="SMART" id="SM00490">
    <property type="entry name" value="HELICc"/>
    <property type="match status" value="1"/>
</dbReference>
<dbReference type="AlphaFoldDB" id="A0A8H3G0S7"/>
<dbReference type="InterPro" id="IPR049730">
    <property type="entry name" value="SNF2/RAD54-like_C"/>
</dbReference>
<gene>
    <name evidence="7" type="ORF">IMSHALPRED_008352</name>
</gene>
<dbReference type="InterPro" id="IPR038718">
    <property type="entry name" value="SNF2-like_sf"/>
</dbReference>
<evidence type="ECO:0000313" key="7">
    <source>
        <dbReference type="EMBL" id="CAF9931056.1"/>
    </source>
</evidence>
<dbReference type="GO" id="GO:0005524">
    <property type="term" value="F:ATP binding"/>
    <property type="evidence" value="ECO:0007669"/>
    <property type="project" value="UniProtKB-KW"/>
</dbReference>
<dbReference type="Pfam" id="PF00271">
    <property type="entry name" value="Helicase_C"/>
    <property type="match status" value="1"/>
</dbReference>
<dbReference type="Gene3D" id="3.40.50.10810">
    <property type="entry name" value="Tandem AAA-ATPase domain"/>
    <property type="match status" value="1"/>
</dbReference>
<dbReference type="GO" id="GO:0006281">
    <property type="term" value="P:DNA repair"/>
    <property type="evidence" value="ECO:0007669"/>
    <property type="project" value="TreeGrafter"/>
</dbReference>
<feature type="domain" description="Helicase ATP-binding" evidence="5">
    <location>
        <begin position="147"/>
        <end position="336"/>
    </location>
</feature>
<dbReference type="PROSITE" id="PS51192">
    <property type="entry name" value="HELICASE_ATP_BIND_1"/>
    <property type="match status" value="1"/>
</dbReference>
<dbReference type="EMBL" id="CAJPDT010000059">
    <property type="protein sequence ID" value="CAF9931056.1"/>
    <property type="molecule type" value="Genomic_DNA"/>
</dbReference>
<keyword evidence="1" id="KW-0547">Nucleotide-binding</keyword>
<dbReference type="Gene3D" id="3.40.50.300">
    <property type="entry name" value="P-loop containing nucleotide triphosphate hydrolases"/>
    <property type="match status" value="1"/>
</dbReference>
<dbReference type="PANTHER" id="PTHR45626:SF11">
    <property type="entry name" value="FAMILY HELICASE, PUTATIVE (AFU_ORTHOLOGUE AFUA_5G06590)-RELATED"/>
    <property type="match status" value="1"/>
</dbReference>
<evidence type="ECO:0000259" key="6">
    <source>
        <dbReference type="PROSITE" id="PS51194"/>
    </source>
</evidence>
<evidence type="ECO:0000256" key="3">
    <source>
        <dbReference type="ARBA" id="ARBA00022840"/>
    </source>
</evidence>
<dbReference type="InterPro" id="IPR050628">
    <property type="entry name" value="SNF2_RAD54_helicase_TF"/>
</dbReference>
<evidence type="ECO:0000259" key="5">
    <source>
        <dbReference type="PROSITE" id="PS51192"/>
    </source>
</evidence>
<dbReference type="InterPro" id="IPR014001">
    <property type="entry name" value="Helicase_ATP-bd"/>
</dbReference>
<feature type="region of interest" description="Disordered" evidence="4">
    <location>
        <begin position="53"/>
        <end position="97"/>
    </location>
</feature>
<evidence type="ECO:0000256" key="4">
    <source>
        <dbReference type="SAM" id="MobiDB-lite"/>
    </source>
</evidence>
<comment type="caution">
    <text evidence="7">The sequence shown here is derived from an EMBL/GenBank/DDBJ whole genome shotgun (WGS) entry which is preliminary data.</text>
</comment>
<dbReference type="InterPro" id="IPR000330">
    <property type="entry name" value="SNF2_N"/>
</dbReference>
<sequence length="683" mass="77513">MAEPTNNAFNKAIKRIDELTRSYKAPVQIDRSYIEEIKDLFKPGDFLVDVKVPVPQAVAPEEEGEEEEEEEREEEEEGDAEGGDEGDAPDKGQDETSASQMKEFLGDTYTEHIMNLNKVSAMRRPKEIASDVIPRSWQLKGASKMRYLERSMFQGGICGDEMGLGKTLLVLLLINSTRSNREKAGPTLVICPKSCVKQWMRELTDNLKPEHRLKCMRLEGTSVSATTVLHQDVVVTTYRYIQRQYSIKRDFATAMASGHSAPPRPTLSVFSELYADIGMPFQRVILDESQNAKKTRGSTFAAIKAINTKSVIMLSATFMDNKWHDCWGSIALLQGHPIQDLKTFRQVFGTMRKKKWVDPDRTKIFRLQEFLQGLVVARPGSLLELPGREGKDIYFNLNEKESAMDHYYMEQYSKAWGNDDDDYGADNNKARLKAAMRAMQASSHPLLEKQNVEIEDLESDDDQADPRDENAAAGPTGQVKDAMASKEDPWLTMVRKSGEAAKSSRVEAFIALYRAVKLEYPAERVAVWSVMRKFLDIIEVALEQELNVSCPRYDGRVDEEGRDRVLRRFKEEGALKPLLITAKTGGVALNIQDATIIVQLEVWWNRNTERQAYARAHRQGQESDVKVFRLRAKNGMVDAEMLRVQQRKTKLNEKLMAPLVRTDDEMPDIPSILDEEPEDTSIL</sequence>
<dbReference type="GO" id="GO:0008094">
    <property type="term" value="F:ATP-dependent activity, acting on DNA"/>
    <property type="evidence" value="ECO:0007669"/>
    <property type="project" value="TreeGrafter"/>
</dbReference>
<dbReference type="SUPFAM" id="SSF52540">
    <property type="entry name" value="P-loop containing nucleoside triphosphate hydrolases"/>
    <property type="match status" value="2"/>
</dbReference>
<protein>
    <submittedName>
        <fullName evidence="7">Uncharacterized protein</fullName>
    </submittedName>
</protein>
<keyword evidence="3" id="KW-0067">ATP-binding</keyword>
<feature type="region of interest" description="Disordered" evidence="4">
    <location>
        <begin position="456"/>
        <end position="485"/>
    </location>
</feature>
<evidence type="ECO:0000256" key="2">
    <source>
        <dbReference type="ARBA" id="ARBA00022801"/>
    </source>
</evidence>
<dbReference type="GO" id="GO:0005634">
    <property type="term" value="C:nucleus"/>
    <property type="evidence" value="ECO:0007669"/>
    <property type="project" value="TreeGrafter"/>
</dbReference>
<evidence type="ECO:0000313" key="8">
    <source>
        <dbReference type="Proteomes" id="UP000664534"/>
    </source>
</evidence>
<dbReference type="Pfam" id="PF00176">
    <property type="entry name" value="SNF2-rel_dom"/>
    <property type="match status" value="1"/>
</dbReference>
<keyword evidence="8" id="KW-1185">Reference proteome</keyword>
<evidence type="ECO:0000256" key="1">
    <source>
        <dbReference type="ARBA" id="ARBA00022741"/>
    </source>
</evidence>
<dbReference type="SMART" id="SM00487">
    <property type="entry name" value="DEXDc"/>
    <property type="match status" value="1"/>
</dbReference>
<reference evidence="7" key="1">
    <citation type="submission" date="2021-03" db="EMBL/GenBank/DDBJ databases">
        <authorList>
            <person name="Tagirdzhanova G."/>
        </authorList>
    </citation>
    <scope>NUCLEOTIDE SEQUENCE</scope>
</reference>
<dbReference type="Proteomes" id="UP000664534">
    <property type="component" value="Unassembled WGS sequence"/>
</dbReference>
<name>A0A8H3G0S7_9LECA</name>
<dbReference type="PANTHER" id="PTHR45626">
    <property type="entry name" value="TRANSCRIPTION TERMINATION FACTOR 2-RELATED"/>
    <property type="match status" value="1"/>
</dbReference>
<dbReference type="OrthoDB" id="5399953at2759"/>
<organism evidence="7 8">
    <name type="scientific">Imshaugia aleurites</name>
    <dbReference type="NCBI Taxonomy" id="172621"/>
    <lineage>
        <taxon>Eukaryota</taxon>
        <taxon>Fungi</taxon>
        <taxon>Dikarya</taxon>
        <taxon>Ascomycota</taxon>
        <taxon>Pezizomycotina</taxon>
        <taxon>Lecanoromycetes</taxon>
        <taxon>OSLEUM clade</taxon>
        <taxon>Lecanoromycetidae</taxon>
        <taxon>Lecanorales</taxon>
        <taxon>Lecanorineae</taxon>
        <taxon>Parmeliaceae</taxon>
        <taxon>Imshaugia</taxon>
    </lineage>
</organism>
<accession>A0A8H3G0S7</accession>
<dbReference type="GO" id="GO:0016787">
    <property type="term" value="F:hydrolase activity"/>
    <property type="evidence" value="ECO:0007669"/>
    <property type="project" value="UniProtKB-KW"/>
</dbReference>
<dbReference type="InterPro" id="IPR027417">
    <property type="entry name" value="P-loop_NTPase"/>
</dbReference>
<dbReference type="PROSITE" id="PS51194">
    <property type="entry name" value="HELICASE_CTER"/>
    <property type="match status" value="1"/>
</dbReference>
<dbReference type="CDD" id="cd18793">
    <property type="entry name" value="SF2_C_SNF"/>
    <property type="match status" value="1"/>
</dbReference>
<feature type="domain" description="Helicase C-terminal" evidence="6">
    <location>
        <begin position="508"/>
        <end position="667"/>
    </location>
</feature>